<protein>
    <submittedName>
        <fullName evidence="1">Uncharacterized protein</fullName>
    </submittedName>
</protein>
<accession>A0A4P7C3N5</accession>
<dbReference type="KEGG" id="nwr:E3U44_18125"/>
<name>A0A4P7C3N5_9GAMM</name>
<dbReference type="EMBL" id="CP038033">
    <property type="protein sequence ID" value="QBQ56204.1"/>
    <property type="molecule type" value="Genomic_DNA"/>
</dbReference>
<dbReference type="AlphaFoldDB" id="A0A4P7C3N5"/>
<keyword evidence="2" id="KW-1185">Reference proteome</keyword>
<sequence>MQVSVKVLEDRVRRALALDGEMLHKNPKGHLKLGEYYITDENNFVIASNCIIDELAEDLAVLRTGETIE</sequence>
<reference evidence="1 2" key="1">
    <citation type="submission" date="2019-03" db="EMBL/GenBank/DDBJ databases">
        <title>The genome sequence of Nitrosococcus wardiae strain D1FHST reveals the archetypal metabolic capacity of ammonia-oxidizing Gammaproteobacteria.</title>
        <authorList>
            <person name="Wang L."/>
            <person name="Lim C.K."/>
            <person name="Hanson T.E."/>
            <person name="Dang H."/>
            <person name="Klotz M.G."/>
        </authorList>
    </citation>
    <scope>NUCLEOTIDE SEQUENCE [LARGE SCALE GENOMIC DNA]</scope>
    <source>
        <strain evidence="1 2">D1FHS</strain>
    </source>
</reference>
<evidence type="ECO:0000313" key="1">
    <source>
        <dbReference type="EMBL" id="QBQ56204.1"/>
    </source>
</evidence>
<proteinExistence type="predicted"/>
<gene>
    <name evidence="1" type="ORF">E3U44_18125</name>
</gene>
<organism evidence="1 2">
    <name type="scientific">Nitrosococcus wardiae</name>
    <dbReference type="NCBI Taxonomy" id="1814290"/>
    <lineage>
        <taxon>Bacteria</taxon>
        <taxon>Pseudomonadati</taxon>
        <taxon>Pseudomonadota</taxon>
        <taxon>Gammaproteobacteria</taxon>
        <taxon>Chromatiales</taxon>
        <taxon>Chromatiaceae</taxon>
        <taxon>Nitrosococcus</taxon>
    </lineage>
</organism>
<evidence type="ECO:0000313" key="2">
    <source>
        <dbReference type="Proteomes" id="UP000294325"/>
    </source>
</evidence>
<dbReference type="RefSeq" id="WP_134359454.1">
    <property type="nucleotide sequence ID" value="NZ_CP038033.1"/>
</dbReference>
<dbReference type="Proteomes" id="UP000294325">
    <property type="component" value="Chromosome"/>
</dbReference>